<dbReference type="Proteomes" id="UP000005839">
    <property type="component" value="Unassembled WGS sequence"/>
</dbReference>
<dbReference type="STRING" id="314608.KT99_06477"/>
<evidence type="ECO:0000313" key="7">
    <source>
        <dbReference type="EMBL" id="EDQ02790.1"/>
    </source>
</evidence>
<proteinExistence type="predicted"/>
<dbReference type="GO" id="GO:0015171">
    <property type="term" value="F:amino acid transmembrane transporter activity"/>
    <property type="evidence" value="ECO:0007669"/>
    <property type="project" value="TreeGrafter"/>
</dbReference>
<gene>
    <name evidence="7" type="ORF">KT99_06477</name>
</gene>
<evidence type="ECO:0000256" key="4">
    <source>
        <dbReference type="ARBA" id="ARBA00022989"/>
    </source>
</evidence>
<keyword evidence="2" id="KW-1003">Cell membrane</keyword>
<dbReference type="GO" id="GO:0005886">
    <property type="term" value="C:plasma membrane"/>
    <property type="evidence" value="ECO:0007669"/>
    <property type="project" value="UniProtKB-SubCell"/>
</dbReference>
<feature type="transmembrane region" description="Helical" evidence="6">
    <location>
        <begin position="169"/>
        <end position="188"/>
    </location>
</feature>
<evidence type="ECO:0000256" key="1">
    <source>
        <dbReference type="ARBA" id="ARBA00004651"/>
    </source>
</evidence>
<feature type="transmembrane region" description="Helical" evidence="6">
    <location>
        <begin position="23"/>
        <end position="46"/>
    </location>
</feature>
<keyword evidence="4 6" id="KW-1133">Transmembrane helix</keyword>
<dbReference type="EMBL" id="ABIC01000001">
    <property type="protein sequence ID" value="EDQ02790.1"/>
    <property type="molecule type" value="Genomic_DNA"/>
</dbReference>
<sequence length="222" mass="23253">MESLTASAGTDNRGIGSDMSFTAWLSLVAICCLGAMSPGPSLAMVVRHTLGGGRGKGIICAWAHSIGIGIYALVTLLGLAVVLKKSPMVFNGIAITGALYLAWMGVQALRSKGGMSDKLAGGKSSDSFTAARDGLAISLFNPKISLFFLALFSQFVMAGDSLWGKSLIVFTPLIIDGLWYTIIAVVLSHKSVLPKLREKAALIDKLSGVVLILLAVRVLVTI</sequence>
<organism evidence="7 8">
    <name type="scientific">Shewanella benthica KT99</name>
    <dbReference type="NCBI Taxonomy" id="314608"/>
    <lineage>
        <taxon>Bacteria</taxon>
        <taxon>Pseudomonadati</taxon>
        <taxon>Pseudomonadota</taxon>
        <taxon>Gammaproteobacteria</taxon>
        <taxon>Alteromonadales</taxon>
        <taxon>Shewanellaceae</taxon>
        <taxon>Shewanella</taxon>
    </lineage>
</organism>
<accession>A9CV19</accession>
<dbReference type="PANTHER" id="PTHR30086:SF16">
    <property type="entry name" value="AMINO ACID EFFLUX PERMEASE RHTB FAMILY"/>
    <property type="match status" value="1"/>
</dbReference>
<comment type="caution">
    <text evidence="7">The sequence shown here is derived from an EMBL/GenBank/DDBJ whole genome shotgun (WGS) entry which is preliminary data.</text>
</comment>
<dbReference type="AlphaFoldDB" id="A9CV19"/>
<keyword evidence="8" id="KW-1185">Reference proteome</keyword>
<feature type="transmembrane region" description="Helical" evidence="6">
    <location>
        <begin position="89"/>
        <end position="109"/>
    </location>
</feature>
<dbReference type="InterPro" id="IPR001123">
    <property type="entry name" value="LeuE-type"/>
</dbReference>
<evidence type="ECO:0000256" key="2">
    <source>
        <dbReference type="ARBA" id="ARBA00022475"/>
    </source>
</evidence>
<keyword evidence="5 6" id="KW-0472">Membrane</keyword>
<feature type="transmembrane region" description="Helical" evidence="6">
    <location>
        <begin position="144"/>
        <end position="163"/>
    </location>
</feature>
<dbReference type="PANTHER" id="PTHR30086">
    <property type="entry name" value="ARGININE EXPORTER PROTEIN ARGO"/>
    <property type="match status" value="1"/>
</dbReference>
<reference evidence="7 8" key="1">
    <citation type="submission" date="2007-10" db="EMBL/GenBank/DDBJ databases">
        <authorList>
            <person name="Yayanos A."/>
            <person name="Ferriera S."/>
            <person name="Johnson J."/>
            <person name="Kravitz S."/>
            <person name="Halpern A."/>
            <person name="Remington K."/>
            <person name="Beeson K."/>
            <person name="Tran B."/>
            <person name="Rogers Y.-H."/>
            <person name="Friedman R."/>
            <person name="Venter J.C."/>
        </authorList>
    </citation>
    <scope>NUCLEOTIDE SEQUENCE [LARGE SCALE GENOMIC DNA]</scope>
    <source>
        <strain evidence="7 8">KT99</strain>
    </source>
</reference>
<evidence type="ECO:0000256" key="6">
    <source>
        <dbReference type="SAM" id="Phobius"/>
    </source>
</evidence>
<keyword evidence="3 6" id="KW-0812">Transmembrane</keyword>
<dbReference type="Pfam" id="PF01810">
    <property type="entry name" value="LysE"/>
    <property type="match status" value="1"/>
</dbReference>
<dbReference type="PIRSF" id="PIRSF006324">
    <property type="entry name" value="LeuE"/>
    <property type="match status" value="1"/>
</dbReference>
<comment type="subcellular location">
    <subcellularLocation>
        <location evidence="1">Cell membrane</location>
        <topology evidence="1">Multi-pass membrane protein</topology>
    </subcellularLocation>
</comment>
<evidence type="ECO:0000313" key="8">
    <source>
        <dbReference type="Proteomes" id="UP000005839"/>
    </source>
</evidence>
<feature type="transmembrane region" description="Helical" evidence="6">
    <location>
        <begin position="200"/>
        <end position="220"/>
    </location>
</feature>
<evidence type="ECO:0000256" key="3">
    <source>
        <dbReference type="ARBA" id="ARBA00022692"/>
    </source>
</evidence>
<protein>
    <submittedName>
        <fullName evidence="7">Transporter, LysE family protein</fullName>
    </submittedName>
</protein>
<evidence type="ECO:0000256" key="5">
    <source>
        <dbReference type="ARBA" id="ARBA00023136"/>
    </source>
</evidence>
<name>A9CV19_9GAMM</name>
<feature type="transmembrane region" description="Helical" evidence="6">
    <location>
        <begin position="58"/>
        <end position="83"/>
    </location>
</feature>